<feature type="compositionally biased region" description="Basic residues" evidence="1">
    <location>
        <begin position="279"/>
        <end position="291"/>
    </location>
</feature>
<dbReference type="Proteomes" id="UP001165083">
    <property type="component" value="Unassembled WGS sequence"/>
</dbReference>
<keyword evidence="3" id="KW-1185">Reference proteome</keyword>
<protein>
    <submittedName>
        <fullName evidence="2">Unnamed protein product</fullName>
    </submittedName>
</protein>
<name>A0A9W6TGU3_9STRA</name>
<dbReference type="OrthoDB" id="166958at2759"/>
<feature type="region of interest" description="Disordered" evidence="1">
    <location>
        <begin position="245"/>
        <end position="298"/>
    </location>
</feature>
<reference evidence="2" key="1">
    <citation type="submission" date="2023-04" db="EMBL/GenBank/DDBJ databases">
        <title>Phytophthora lilii NBRC 32176.</title>
        <authorList>
            <person name="Ichikawa N."/>
            <person name="Sato H."/>
            <person name="Tonouchi N."/>
        </authorList>
    </citation>
    <scope>NUCLEOTIDE SEQUENCE</scope>
    <source>
        <strain evidence="2">NBRC 32176</strain>
    </source>
</reference>
<organism evidence="2 3">
    <name type="scientific">Phytophthora lilii</name>
    <dbReference type="NCBI Taxonomy" id="2077276"/>
    <lineage>
        <taxon>Eukaryota</taxon>
        <taxon>Sar</taxon>
        <taxon>Stramenopiles</taxon>
        <taxon>Oomycota</taxon>
        <taxon>Peronosporomycetes</taxon>
        <taxon>Peronosporales</taxon>
        <taxon>Peronosporaceae</taxon>
        <taxon>Phytophthora</taxon>
    </lineage>
</organism>
<feature type="compositionally biased region" description="Polar residues" evidence="1">
    <location>
        <begin position="87"/>
        <end position="97"/>
    </location>
</feature>
<proteinExistence type="predicted"/>
<feature type="region of interest" description="Disordered" evidence="1">
    <location>
        <begin position="87"/>
        <end position="109"/>
    </location>
</feature>
<dbReference type="EMBL" id="BSXW01000130">
    <property type="protein sequence ID" value="GMF12741.1"/>
    <property type="molecule type" value="Genomic_DNA"/>
</dbReference>
<feature type="region of interest" description="Disordered" evidence="1">
    <location>
        <begin position="157"/>
        <end position="195"/>
    </location>
</feature>
<gene>
    <name evidence="2" type="ORF">Plil01_000330900</name>
</gene>
<evidence type="ECO:0000313" key="2">
    <source>
        <dbReference type="EMBL" id="GMF12741.1"/>
    </source>
</evidence>
<evidence type="ECO:0000256" key="1">
    <source>
        <dbReference type="SAM" id="MobiDB-lite"/>
    </source>
</evidence>
<comment type="caution">
    <text evidence="2">The sequence shown here is derived from an EMBL/GenBank/DDBJ whole genome shotgun (WGS) entry which is preliminary data.</text>
</comment>
<feature type="compositionally biased region" description="Polar residues" evidence="1">
    <location>
        <begin position="171"/>
        <end position="183"/>
    </location>
</feature>
<accession>A0A9W6TGU3</accession>
<sequence length="492" mass="53599">MHNAFPNELSKAPPKQRAARQHNVKSASDDAPPVLVPRRASATAVAVHVAAWAKASTMAYCGSVGSVNVLAIMSTDLFDESQENPFLLQQRSPSPSKQKIDSPRSPQRAVSFNKGAELPLGDPAASYGYQAPIGFPDLGSPLKPPTSPQYSPGRTVSFAAPGTPPRGILKRQSSYDSDASTVPSLRDHQQQPTTPLVTDSELHKLLYSLTRFGLASDAGAGVGTNFTSSNLQDQVAQPLRSNPLWFRGGASNGDQLDSMAEGPDSGDEVDERRTSRASMAKRRRSSKKKSCVLRQDPMGRSRGSVTFATVKNLLRGGGLAGRTALKNTPDVQRKKSMGTISSRLKINQKFVRPTILTDAYHRVSDMKLGTRPLRVCVKHLAFPERWEDDLCDREEADPGMSPPKGQLKRNSFITLETLDKIGTRAACPVHLIDEEKPDYSRVSARVDSYNHVRSPKRGLRRPSTWLAGAALDARVAYYEDHLRVLAARNAGV</sequence>
<dbReference type="AlphaFoldDB" id="A0A9W6TGU3"/>
<evidence type="ECO:0000313" key="3">
    <source>
        <dbReference type="Proteomes" id="UP001165083"/>
    </source>
</evidence>
<feature type="region of interest" description="Disordered" evidence="1">
    <location>
        <begin position="1"/>
        <end position="35"/>
    </location>
</feature>